<gene>
    <name evidence="1" type="ORF">BDN72DRAFT_847935</name>
</gene>
<evidence type="ECO:0000313" key="1">
    <source>
        <dbReference type="EMBL" id="TFK63169.1"/>
    </source>
</evidence>
<reference evidence="1 2" key="1">
    <citation type="journal article" date="2019" name="Nat. Ecol. Evol.">
        <title>Megaphylogeny resolves global patterns of mushroom evolution.</title>
        <authorList>
            <person name="Varga T."/>
            <person name="Krizsan K."/>
            <person name="Foldi C."/>
            <person name="Dima B."/>
            <person name="Sanchez-Garcia M."/>
            <person name="Sanchez-Ramirez S."/>
            <person name="Szollosi G.J."/>
            <person name="Szarkandi J.G."/>
            <person name="Papp V."/>
            <person name="Albert L."/>
            <person name="Andreopoulos W."/>
            <person name="Angelini C."/>
            <person name="Antonin V."/>
            <person name="Barry K.W."/>
            <person name="Bougher N.L."/>
            <person name="Buchanan P."/>
            <person name="Buyck B."/>
            <person name="Bense V."/>
            <person name="Catcheside P."/>
            <person name="Chovatia M."/>
            <person name="Cooper J."/>
            <person name="Damon W."/>
            <person name="Desjardin D."/>
            <person name="Finy P."/>
            <person name="Geml J."/>
            <person name="Haridas S."/>
            <person name="Hughes K."/>
            <person name="Justo A."/>
            <person name="Karasinski D."/>
            <person name="Kautmanova I."/>
            <person name="Kiss B."/>
            <person name="Kocsube S."/>
            <person name="Kotiranta H."/>
            <person name="LaButti K.M."/>
            <person name="Lechner B.E."/>
            <person name="Liimatainen K."/>
            <person name="Lipzen A."/>
            <person name="Lukacs Z."/>
            <person name="Mihaltcheva S."/>
            <person name="Morgado L.N."/>
            <person name="Niskanen T."/>
            <person name="Noordeloos M.E."/>
            <person name="Ohm R.A."/>
            <person name="Ortiz-Santana B."/>
            <person name="Ovrebo C."/>
            <person name="Racz N."/>
            <person name="Riley R."/>
            <person name="Savchenko A."/>
            <person name="Shiryaev A."/>
            <person name="Soop K."/>
            <person name="Spirin V."/>
            <person name="Szebenyi C."/>
            <person name="Tomsovsky M."/>
            <person name="Tulloss R.E."/>
            <person name="Uehling J."/>
            <person name="Grigoriev I.V."/>
            <person name="Vagvolgyi C."/>
            <person name="Papp T."/>
            <person name="Martin F.M."/>
            <person name="Miettinen O."/>
            <person name="Hibbett D.S."/>
            <person name="Nagy L.G."/>
        </authorList>
    </citation>
    <scope>NUCLEOTIDE SEQUENCE [LARGE SCALE GENOMIC DNA]</scope>
    <source>
        <strain evidence="1 2">NL-1719</strain>
    </source>
</reference>
<name>A0ACD3ACX6_9AGAR</name>
<dbReference type="EMBL" id="ML208536">
    <property type="protein sequence ID" value="TFK63169.1"/>
    <property type="molecule type" value="Genomic_DNA"/>
</dbReference>
<evidence type="ECO:0000313" key="2">
    <source>
        <dbReference type="Proteomes" id="UP000308600"/>
    </source>
</evidence>
<keyword evidence="2" id="KW-1185">Reference proteome</keyword>
<dbReference type="Proteomes" id="UP000308600">
    <property type="component" value="Unassembled WGS sequence"/>
</dbReference>
<proteinExistence type="predicted"/>
<organism evidence="1 2">
    <name type="scientific">Pluteus cervinus</name>
    <dbReference type="NCBI Taxonomy" id="181527"/>
    <lineage>
        <taxon>Eukaryota</taxon>
        <taxon>Fungi</taxon>
        <taxon>Dikarya</taxon>
        <taxon>Basidiomycota</taxon>
        <taxon>Agaricomycotina</taxon>
        <taxon>Agaricomycetes</taxon>
        <taxon>Agaricomycetidae</taxon>
        <taxon>Agaricales</taxon>
        <taxon>Pluteineae</taxon>
        <taxon>Pluteaceae</taxon>
        <taxon>Pluteus</taxon>
    </lineage>
</organism>
<protein>
    <submittedName>
        <fullName evidence="1">Uncharacterized protein</fullName>
    </submittedName>
</protein>
<accession>A0ACD3ACX6</accession>
<sequence length="496" mass="56838">MSSSPLEILPSELWQWIFCLLPGRDLYHGAQLVCRSFHDIIKGSPELQYLIALFHEGMVDTGSSNLPFSDRFRLLHNRRAAWDNLNWELFPKDISPHGPRHAFGFVGGLFAALSISRNNFAVIRLPLKTSPSKQTVFAQLDIRFFDFLFDPTQDVVILLAKDTGPEERYFMHVRSLTDTKPHPGAHQPVLSMREVLDSTSAVFQLDGDLVGCLQGGATSHLEIWNWKSGQRLVEIEDDGFHHDVPHVFTFLDPNSYAVACQLGQGSGCLRIFTLASQSAPVATLLFPELVGDQKWYLSDISLEPSARICYRLSDRVFTTSPDVRVHTIRLEYKHREGPEETLDFLMLFRNDGILPFTTHSDESELIVPWDDWGPRNTRMIPIAFEEGWSSSNSYGSRVILSDYGTHKLEIMDFNYHRPPDPLAMSKGFIRRHAEPSTISRPQLFNKDVVTTLPFFRLVKELPEDFWDREMEYMIDEDRILGKMTLTQESWLYTLAL</sequence>